<feature type="transmembrane region" description="Helical" evidence="1">
    <location>
        <begin position="147"/>
        <end position="165"/>
    </location>
</feature>
<organism evidence="2 3">
    <name type="scientific">Pyrobaculum islandicum (strain DSM 4184 / JCM 9189 / GEO3)</name>
    <dbReference type="NCBI Taxonomy" id="384616"/>
    <lineage>
        <taxon>Archaea</taxon>
        <taxon>Thermoproteota</taxon>
        <taxon>Thermoprotei</taxon>
        <taxon>Thermoproteales</taxon>
        <taxon>Thermoproteaceae</taxon>
        <taxon>Pyrobaculum</taxon>
    </lineage>
</organism>
<evidence type="ECO:0000256" key="1">
    <source>
        <dbReference type="SAM" id="Phobius"/>
    </source>
</evidence>
<dbReference type="eggNOG" id="arCOG05708">
    <property type="taxonomic scope" value="Archaea"/>
</dbReference>
<feature type="transmembrane region" description="Helical" evidence="1">
    <location>
        <begin position="241"/>
        <end position="261"/>
    </location>
</feature>
<evidence type="ECO:0000313" key="2">
    <source>
        <dbReference type="EMBL" id="ABL87489.1"/>
    </source>
</evidence>
<feature type="transmembrane region" description="Helical" evidence="1">
    <location>
        <begin position="286"/>
        <end position="303"/>
    </location>
</feature>
<feature type="transmembrane region" description="Helical" evidence="1">
    <location>
        <begin position="51"/>
        <end position="69"/>
    </location>
</feature>
<dbReference type="STRING" id="384616.Pisl_0311"/>
<protein>
    <submittedName>
        <fullName evidence="2">Uncharacterized protein</fullName>
    </submittedName>
</protein>
<dbReference type="KEGG" id="pis:Pisl_0311"/>
<keyword evidence="1" id="KW-0472">Membrane</keyword>
<dbReference type="HOGENOM" id="CLU_859480_0_0_2"/>
<dbReference type="EMBL" id="CP000504">
    <property type="protein sequence ID" value="ABL87489.1"/>
    <property type="molecule type" value="Genomic_DNA"/>
</dbReference>
<evidence type="ECO:0000313" key="3">
    <source>
        <dbReference type="Proteomes" id="UP000002595"/>
    </source>
</evidence>
<feature type="transmembrane region" description="Helical" evidence="1">
    <location>
        <begin position="217"/>
        <end position="234"/>
    </location>
</feature>
<keyword evidence="1" id="KW-1133">Transmembrane helix</keyword>
<feature type="transmembrane region" description="Helical" evidence="1">
    <location>
        <begin position="177"/>
        <end position="197"/>
    </location>
</feature>
<keyword evidence="3" id="KW-1185">Reference proteome</keyword>
<accession>A1RRA7</accession>
<proteinExistence type="predicted"/>
<dbReference type="AlphaFoldDB" id="A1RRA7"/>
<reference evidence="2" key="1">
    <citation type="submission" date="2006-12" db="EMBL/GenBank/DDBJ databases">
        <title>Complete sequence of Pyrobaculum islandicum DSM 4184.</title>
        <authorList>
            <person name="Copeland A."/>
            <person name="Lucas S."/>
            <person name="Lapidus A."/>
            <person name="Barry K."/>
            <person name="Detter J.C."/>
            <person name="Glavina del Rio T."/>
            <person name="Dalin E."/>
            <person name="Tice H."/>
            <person name="Pitluck S."/>
            <person name="Meincke L."/>
            <person name="Brettin T."/>
            <person name="Bruce D."/>
            <person name="Han C."/>
            <person name="Tapia R."/>
            <person name="Gilna P."/>
            <person name="Schmutz J."/>
            <person name="Larimer F."/>
            <person name="Land M."/>
            <person name="Hauser L."/>
            <person name="Kyrpides N."/>
            <person name="Mikhailova N."/>
            <person name="Cozen A.E."/>
            <person name="Fitz-Gibbon S.T."/>
            <person name="House C.H."/>
            <person name="Saltikov C."/>
            <person name="Lowe T."/>
            <person name="Richardson P."/>
        </authorList>
    </citation>
    <scope>NUCLEOTIDE SEQUENCE [LARGE SCALE GENOMIC DNA]</scope>
    <source>
        <strain evidence="2">DSM 4184</strain>
    </source>
</reference>
<sequence length="314" mass="35066">MWHVIGKSDESAFFKATLDLVLSTRIALFLSGALFILGVSTAGHMQQLHGYLMIAGLLAFYHAVMYMQLPGFINATPRRVVTWLLLALFFLGLIGYISFGYLAYLPYSLLHIVLYLRGLWGKPTYYPNVITAAGLFLLPLSTSHLDAVFSFPLASVYSLLYRIELSRARKRFTAPSALLLTALYLAAYVATKVGLSWAMALPSLALTLYARPRLNDAYGIGAFFFRWAIALAPLGAHFVYMAFAVVMSALCVPYFIPAILYRQVPNYKWELVATAAVAFLLRNIEVMWASALLTIALVIYVAVRSLREKYYPPL</sequence>
<gene>
    <name evidence="2" type="ordered locus">Pisl_0311</name>
</gene>
<dbReference type="Proteomes" id="UP000002595">
    <property type="component" value="Chromosome"/>
</dbReference>
<feature type="transmembrane region" description="Helical" evidence="1">
    <location>
        <begin position="81"/>
        <end position="104"/>
    </location>
</feature>
<name>A1RRA7_PYRIL</name>
<keyword evidence="1" id="KW-0812">Transmembrane</keyword>
<feature type="transmembrane region" description="Helical" evidence="1">
    <location>
        <begin position="20"/>
        <end position="39"/>
    </location>
</feature>